<dbReference type="Proteomes" id="UP000030651">
    <property type="component" value="Unassembled WGS sequence"/>
</dbReference>
<dbReference type="RefSeq" id="XP_007829710.1">
    <property type="nucleotide sequence ID" value="XM_007831519.1"/>
</dbReference>
<dbReference type="HOGENOM" id="CLU_020336_15_1_1"/>
<protein>
    <recommendedName>
        <fullName evidence="3">AB hydrolase-1 domain-containing protein</fullName>
    </recommendedName>
</protein>
<evidence type="ECO:0000313" key="1">
    <source>
        <dbReference type="EMBL" id="ETS84913.1"/>
    </source>
</evidence>
<organism evidence="1 2">
    <name type="scientific">Pestalotiopsis fici (strain W106-1 / CGMCC3.15140)</name>
    <dbReference type="NCBI Taxonomy" id="1229662"/>
    <lineage>
        <taxon>Eukaryota</taxon>
        <taxon>Fungi</taxon>
        <taxon>Dikarya</taxon>
        <taxon>Ascomycota</taxon>
        <taxon>Pezizomycotina</taxon>
        <taxon>Sordariomycetes</taxon>
        <taxon>Xylariomycetidae</taxon>
        <taxon>Amphisphaeriales</taxon>
        <taxon>Sporocadaceae</taxon>
        <taxon>Pestalotiopsis</taxon>
    </lineage>
</organism>
<keyword evidence="2" id="KW-1185">Reference proteome</keyword>
<dbReference type="OrthoDB" id="190201at2759"/>
<dbReference type="Gene3D" id="3.40.50.1820">
    <property type="entry name" value="alpha/beta hydrolase"/>
    <property type="match status" value="1"/>
</dbReference>
<dbReference type="AlphaFoldDB" id="W3XFN2"/>
<accession>W3XFN2</accession>
<name>W3XFN2_PESFW</name>
<dbReference type="OMA" id="WIAASAY"/>
<dbReference type="KEGG" id="pfy:PFICI_02938"/>
<reference evidence="2" key="1">
    <citation type="journal article" date="2015" name="BMC Genomics">
        <title>Genomic and transcriptomic analysis of the endophytic fungus Pestalotiopsis fici reveals its lifestyle and high potential for synthesis of natural products.</title>
        <authorList>
            <person name="Wang X."/>
            <person name="Zhang X."/>
            <person name="Liu L."/>
            <person name="Xiang M."/>
            <person name="Wang W."/>
            <person name="Sun X."/>
            <person name="Che Y."/>
            <person name="Guo L."/>
            <person name="Liu G."/>
            <person name="Guo L."/>
            <person name="Wang C."/>
            <person name="Yin W.B."/>
            <person name="Stadler M."/>
            <person name="Zhang X."/>
            <person name="Liu X."/>
        </authorList>
    </citation>
    <scope>NUCLEOTIDE SEQUENCE [LARGE SCALE GENOMIC DNA]</scope>
    <source>
        <strain evidence="2">W106-1 / CGMCC3.15140</strain>
    </source>
</reference>
<dbReference type="GeneID" id="19267951"/>
<dbReference type="InParanoid" id="W3XFN2"/>
<evidence type="ECO:0008006" key="3">
    <source>
        <dbReference type="Google" id="ProtNLM"/>
    </source>
</evidence>
<dbReference type="SUPFAM" id="SSF53474">
    <property type="entry name" value="alpha/beta-Hydrolases"/>
    <property type="match status" value="1"/>
</dbReference>
<gene>
    <name evidence="1" type="ORF">PFICI_02938</name>
</gene>
<dbReference type="eggNOG" id="ENOG502S3TS">
    <property type="taxonomic scope" value="Eukaryota"/>
</dbReference>
<dbReference type="EMBL" id="KI912110">
    <property type="protein sequence ID" value="ETS84913.1"/>
    <property type="molecule type" value="Genomic_DNA"/>
</dbReference>
<sequence>MLGHSWGEMLAVEWIAASAYAANLRRLVISNSLASIDVCRVGITALRKDLPEDVQAVLDHADQTEEFETPEYESAIEVFCKRHLSLTKPWPSPEVQAALDWFAKDATTYGTMDEPSELYISGSLRNWTSLHLLDRVNVPTLLINGTADQAKDVAMQHFFDKIKKVKWITLDNAAHFSHVDQRAKYMQHLGDFLAA</sequence>
<evidence type="ECO:0000313" key="2">
    <source>
        <dbReference type="Proteomes" id="UP000030651"/>
    </source>
</evidence>
<proteinExistence type="predicted"/>
<dbReference type="InterPro" id="IPR029058">
    <property type="entry name" value="AB_hydrolase_fold"/>
</dbReference>